<evidence type="ECO:0000256" key="1">
    <source>
        <dbReference type="ARBA" id="ARBA00023015"/>
    </source>
</evidence>
<name>A0AAX3YR36_RHOOP</name>
<evidence type="ECO:0000313" key="6">
    <source>
        <dbReference type="Proteomes" id="UP001231166"/>
    </source>
</evidence>
<dbReference type="Pfam" id="PF14525">
    <property type="entry name" value="AraC_binding_2"/>
    <property type="match status" value="1"/>
</dbReference>
<dbReference type="InterPro" id="IPR018062">
    <property type="entry name" value="HTH_AraC-typ_CS"/>
</dbReference>
<dbReference type="InterPro" id="IPR050204">
    <property type="entry name" value="AraC_XylS_family_regulators"/>
</dbReference>
<dbReference type="GO" id="GO:0043565">
    <property type="term" value="F:sequence-specific DNA binding"/>
    <property type="evidence" value="ECO:0007669"/>
    <property type="project" value="InterPro"/>
</dbReference>
<dbReference type="AlphaFoldDB" id="A0AAX3YR36"/>
<dbReference type="SUPFAM" id="SSF46689">
    <property type="entry name" value="Homeodomain-like"/>
    <property type="match status" value="1"/>
</dbReference>
<keyword evidence="3" id="KW-0804">Transcription</keyword>
<feature type="domain" description="HTH araC/xylS-type" evidence="4">
    <location>
        <begin position="249"/>
        <end position="350"/>
    </location>
</feature>
<dbReference type="PROSITE" id="PS00041">
    <property type="entry name" value="HTH_ARAC_FAMILY_1"/>
    <property type="match status" value="1"/>
</dbReference>
<dbReference type="SMART" id="SM00342">
    <property type="entry name" value="HTH_ARAC"/>
    <property type="match status" value="1"/>
</dbReference>
<dbReference type="PANTHER" id="PTHR46796:SF12">
    <property type="entry name" value="HTH-TYPE DNA-BINDING TRANSCRIPTIONAL ACTIVATOR EUTR"/>
    <property type="match status" value="1"/>
</dbReference>
<dbReference type="Proteomes" id="UP001231166">
    <property type="component" value="Chromosome"/>
</dbReference>
<reference evidence="5" key="1">
    <citation type="submission" date="2023-07" db="EMBL/GenBank/DDBJ databases">
        <title>Genomic analysis of Rhodococcus opacus VOC-14 with glycol ethers degradation activity.</title>
        <authorList>
            <person name="Narkevich D.A."/>
            <person name="Hlushen A.M."/>
            <person name="Akhremchuk A.E."/>
            <person name="Sikolenko M.A."/>
            <person name="Valentovich L.N."/>
        </authorList>
    </citation>
    <scope>NUCLEOTIDE SEQUENCE</scope>
    <source>
        <strain evidence="5">VOC-14</strain>
    </source>
</reference>
<gene>
    <name evidence="5" type="ORF">Q5707_17105</name>
</gene>
<organism evidence="5 6">
    <name type="scientific">Rhodococcus opacus</name>
    <name type="common">Nocardia opaca</name>
    <dbReference type="NCBI Taxonomy" id="37919"/>
    <lineage>
        <taxon>Bacteria</taxon>
        <taxon>Bacillati</taxon>
        <taxon>Actinomycetota</taxon>
        <taxon>Actinomycetes</taxon>
        <taxon>Mycobacteriales</taxon>
        <taxon>Nocardiaceae</taxon>
        <taxon>Rhodococcus</taxon>
    </lineage>
</organism>
<dbReference type="InterPro" id="IPR035418">
    <property type="entry name" value="AraC-bd_2"/>
</dbReference>
<keyword evidence="1" id="KW-0805">Transcription regulation</keyword>
<dbReference type="InterPro" id="IPR018060">
    <property type="entry name" value="HTH_AraC"/>
</dbReference>
<keyword evidence="2" id="KW-0238">DNA-binding</keyword>
<accession>A0AAX3YR36</accession>
<dbReference type="InterPro" id="IPR009057">
    <property type="entry name" value="Homeodomain-like_sf"/>
</dbReference>
<dbReference type="RefSeq" id="WP_304710347.1">
    <property type="nucleotide sequence ID" value="NZ_CP130953.1"/>
</dbReference>
<dbReference type="GO" id="GO:0003700">
    <property type="term" value="F:DNA-binding transcription factor activity"/>
    <property type="evidence" value="ECO:0007669"/>
    <property type="project" value="InterPro"/>
</dbReference>
<dbReference type="PROSITE" id="PS01124">
    <property type="entry name" value="HTH_ARAC_FAMILY_2"/>
    <property type="match status" value="1"/>
</dbReference>
<dbReference type="Pfam" id="PF12833">
    <property type="entry name" value="HTH_18"/>
    <property type="match status" value="1"/>
</dbReference>
<evidence type="ECO:0000259" key="4">
    <source>
        <dbReference type="PROSITE" id="PS01124"/>
    </source>
</evidence>
<evidence type="ECO:0000256" key="2">
    <source>
        <dbReference type="ARBA" id="ARBA00023125"/>
    </source>
</evidence>
<evidence type="ECO:0000313" key="5">
    <source>
        <dbReference type="EMBL" id="WLF50584.1"/>
    </source>
</evidence>
<proteinExistence type="predicted"/>
<dbReference type="Gene3D" id="1.10.10.60">
    <property type="entry name" value="Homeodomain-like"/>
    <property type="match status" value="1"/>
</dbReference>
<evidence type="ECO:0000256" key="3">
    <source>
        <dbReference type="ARBA" id="ARBA00023163"/>
    </source>
</evidence>
<dbReference type="PANTHER" id="PTHR46796">
    <property type="entry name" value="HTH-TYPE TRANSCRIPTIONAL ACTIVATOR RHAS-RELATED"/>
    <property type="match status" value="1"/>
</dbReference>
<sequence>MTIVLMSLFRTRWKARMAMDPRSTADGATALPIARFEQVHTIDLDEVRSAVGSAFCPHTLEPIGTGGASPVRFHSATAGTVGLHYLDYGTGMCIRPSDLDDFYLIQIPLSGVAEITWGSETFESTPAVASILQPGGSVTMQWHRGNRQLIVRLDRQSMERQLQEALGAPLREPLRFDPHMELDRPGIRSWRGMLTLLRAEMENGGSLPTEPIVMKEFERLLLSQLIVAQPHNYTEVLQRPVPVAPRTIRRAVEILEHHADELLTVEDVASATGISVRALQDGFKKYFGTTPMGYLREVRMKAVRTWLLGADPSTTTVSDAATRCGFLHLGRFSVQYREKFGESPSETLRR</sequence>
<protein>
    <submittedName>
        <fullName evidence="5">AraC family transcriptional regulator</fullName>
    </submittedName>
</protein>
<dbReference type="EMBL" id="CP130953">
    <property type="protein sequence ID" value="WLF50584.1"/>
    <property type="molecule type" value="Genomic_DNA"/>
</dbReference>